<evidence type="ECO:0000313" key="1">
    <source>
        <dbReference type="EMBL" id="CUN66621.1"/>
    </source>
</evidence>
<organism evidence="1 2">
    <name type="scientific">Faecalicatena contorta</name>
    <dbReference type="NCBI Taxonomy" id="39482"/>
    <lineage>
        <taxon>Bacteria</taxon>
        <taxon>Bacillati</taxon>
        <taxon>Bacillota</taxon>
        <taxon>Clostridia</taxon>
        <taxon>Lachnospirales</taxon>
        <taxon>Lachnospiraceae</taxon>
        <taxon>Faecalicatena</taxon>
    </lineage>
</organism>
<evidence type="ECO:0000313" key="2">
    <source>
        <dbReference type="Proteomes" id="UP000095544"/>
    </source>
</evidence>
<dbReference type="AlphaFoldDB" id="A0A173YR23"/>
<dbReference type="STRING" id="39482.ERS852491_00199"/>
<protein>
    <recommendedName>
        <fullName evidence="3">AAA domain-containing protein</fullName>
    </recommendedName>
</protein>
<dbReference type="RefSeq" id="WP_055150047.1">
    <property type="nucleotide sequence ID" value="NZ_CYZU01000001.1"/>
</dbReference>
<gene>
    <name evidence="1" type="ORF">ERS852491_00199</name>
</gene>
<sequence length="483" mass="56052">MIIEKLLLREGMIENLDTFSEKRNLIYSKTNTKGKSTFVRLLFYALGYPIPNMRGIKYEDIITEITFSEKGQKYTATRENSLLTLFSENSRIEFTLPSQHMSFLSFVFKYENIKVLKNLLGFMYVDQDKGWTLLNRGTVIGKIKFSIEELLAGLNGIDIDDLIEKKTTLELNRDKYLAMLNIQELSEQVYEQNGEIFISDIEKELNEKIAYCNIKLENEKNALKEINSVLLKEKQFFDYIDSMNLSVKQDDVIIPVNRTTLLNSTANYEYLRAHRSIIVTNIEKLKRERSSYDVKLSEYHAKNAQISMFSAESKDTLVNKQLANFNIDQTVVEQLLDETKSDLKHVKAEIKRTIKNQNSYISKIYKYVLEYATQLNVDDKMVAKEDFIFTSDLKSLSGAVLQKMVFAFKVAFLKVIEESMDTKLFIVLDSPKGKELDDDNMKLIENLVSTELCDNQIFFASIYDLEHEKLIEIKNRAIEGRNN</sequence>
<reference evidence="1 2" key="1">
    <citation type="submission" date="2015-09" db="EMBL/GenBank/DDBJ databases">
        <authorList>
            <consortium name="Pathogen Informatics"/>
        </authorList>
    </citation>
    <scope>NUCLEOTIDE SEQUENCE [LARGE SCALE GENOMIC DNA]</scope>
    <source>
        <strain evidence="1 2">2789STDY5834876</strain>
    </source>
</reference>
<evidence type="ECO:0008006" key="3">
    <source>
        <dbReference type="Google" id="ProtNLM"/>
    </source>
</evidence>
<dbReference type="Proteomes" id="UP000095544">
    <property type="component" value="Unassembled WGS sequence"/>
</dbReference>
<proteinExistence type="predicted"/>
<accession>A0A173YR23</accession>
<dbReference type="OrthoDB" id="1550809at2"/>
<name>A0A173YR23_9FIRM</name>
<dbReference type="EMBL" id="CYZU01000001">
    <property type="protein sequence ID" value="CUN66621.1"/>
    <property type="molecule type" value="Genomic_DNA"/>
</dbReference>